<proteinExistence type="predicted"/>
<organism evidence="5 6">
    <name type="scientific">Heliocybe sulcata</name>
    <dbReference type="NCBI Taxonomy" id="5364"/>
    <lineage>
        <taxon>Eukaryota</taxon>
        <taxon>Fungi</taxon>
        <taxon>Dikarya</taxon>
        <taxon>Basidiomycota</taxon>
        <taxon>Agaricomycotina</taxon>
        <taxon>Agaricomycetes</taxon>
        <taxon>Gloeophyllales</taxon>
        <taxon>Gloeophyllaceae</taxon>
        <taxon>Heliocybe</taxon>
    </lineage>
</organism>
<evidence type="ECO:0000256" key="2">
    <source>
        <dbReference type="SAM" id="MobiDB-lite"/>
    </source>
</evidence>
<evidence type="ECO:0000259" key="4">
    <source>
        <dbReference type="Pfam" id="PF03330"/>
    </source>
</evidence>
<dbReference type="InterPro" id="IPR009009">
    <property type="entry name" value="RlpA-like_DPBB"/>
</dbReference>
<evidence type="ECO:0000313" key="6">
    <source>
        <dbReference type="Proteomes" id="UP000305948"/>
    </source>
</evidence>
<dbReference type="InterPro" id="IPR051477">
    <property type="entry name" value="Expansin_CellWall"/>
</dbReference>
<dbReference type="SUPFAM" id="SSF50685">
    <property type="entry name" value="Barwin-like endoglucanases"/>
    <property type="match status" value="1"/>
</dbReference>
<name>A0A5C3NDK6_9AGAM</name>
<accession>A0A5C3NDK6</accession>
<evidence type="ECO:0000256" key="3">
    <source>
        <dbReference type="SAM" id="SignalP"/>
    </source>
</evidence>
<dbReference type="STRING" id="5364.A0A5C3NDK6"/>
<protein>
    <recommendedName>
        <fullName evidence="4">RlpA-like protein double-psi beta-barrel domain-containing protein</fullName>
    </recommendedName>
</protein>
<dbReference type="CDD" id="cd22191">
    <property type="entry name" value="DPBB_RlpA_EXP_N-like"/>
    <property type="match status" value="1"/>
</dbReference>
<evidence type="ECO:0000313" key="5">
    <source>
        <dbReference type="EMBL" id="TFK55784.1"/>
    </source>
</evidence>
<dbReference type="AlphaFoldDB" id="A0A5C3NDK6"/>
<feature type="chain" id="PRO_5022952375" description="RlpA-like protein double-psi beta-barrel domain-containing protein" evidence="3">
    <location>
        <begin position="24"/>
        <end position="266"/>
    </location>
</feature>
<dbReference type="OrthoDB" id="406505at2759"/>
<dbReference type="Gene3D" id="2.40.40.10">
    <property type="entry name" value="RlpA-like domain"/>
    <property type="match status" value="1"/>
</dbReference>
<gene>
    <name evidence="5" type="ORF">OE88DRAFT_659236</name>
</gene>
<feature type="signal peptide" evidence="3">
    <location>
        <begin position="1"/>
        <end position="23"/>
    </location>
</feature>
<feature type="region of interest" description="Disordered" evidence="2">
    <location>
        <begin position="68"/>
        <end position="107"/>
    </location>
</feature>
<reference evidence="5 6" key="1">
    <citation type="journal article" date="2019" name="Nat. Ecol. Evol.">
        <title>Megaphylogeny resolves global patterns of mushroom evolution.</title>
        <authorList>
            <person name="Varga T."/>
            <person name="Krizsan K."/>
            <person name="Foldi C."/>
            <person name="Dima B."/>
            <person name="Sanchez-Garcia M."/>
            <person name="Sanchez-Ramirez S."/>
            <person name="Szollosi G.J."/>
            <person name="Szarkandi J.G."/>
            <person name="Papp V."/>
            <person name="Albert L."/>
            <person name="Andreopoulos W."/>
            <person name="Angelini C."/>
            <person name="Antonin V."/>
            <person name="Barry K.W."/>
            <person name="Bougher N.L."/>
            <person name="Buchanan P."/>
            <person name="Buyck B."/>
            <person name="Bense V."/>
            <person name="Catcheside P."/>
            <person name="Chovatia M."/>
            <person name="Cooper J."/>
            <person name="Damon W."/>
            <person name="Desjardin D."/>
            <person name="Finy P."/>
            <person name="Geml J."/>
            <person name="Haridas S."/>
            <person name="Hughes K."/>
            <person name="Justo A."/>
            <person name="Karasinski D."/>
            <person name="Kautmanova I."/>
            <person name="Kiss B."/>
            <person name="Kocsube S."/>
            <person name="Kotiranta H."/>
            <person name="LaButti K.M."/>
            <person name="Lechner B.E."/>
            <person name="Liimatainen K."/>
            <person name="Lipzen A."/>
            <person name="Lukacs Z."/>
            <person name="Mihaltcheva S."/>
            <person name="Morgado L.N."/>
            <person name="Niskanen T."/>
            <person name="Noordeloos M.E."/>
            <person name="Ohm R.A."/>
            <person name="Ortiz-Santana B."/>
            <person name="Ovrebo C."/>
            <person name="Racz N."/>
            <person name="Riley R."/>
            <person name="Savchenko A."/>
            <person name="Shiryaev A."/>
            <person name="Soop K."/>
            <person name="Spirin V."/>
            <person name="Szebenyi C."/>
            <person name="Tomsovsky M."/>
            <person name="Tulloss R.E."/>
            <person name="Uehling J."/>
            <person name="Grigoriev I.V."/>
            <person name="Vagvolgyi C."/>
            <person name="Papp T."/>
            <person name="Martin F.M."/>
            <person name="Miettinen O."/>
            <person name="Hibbett D.S."/>
            <person name="Nagy L.G."/>
        </authorList>
    </citation>
    <scope>NUCLEOTIDE SEQUENCE [LARGE SCALE GENOMIC DNA]</scope>
    <source>
        <strain evidence="5 6">OMC1185</strain>
    </source>
</reference>
<feature type="compositionally biased region" description="Basic residues" evidence="2">
    <location>
        <begin position="89"/>
        <end position="103"/>
    </location>
</feature>
<keyword evidence="1 3" id="KW-0732">Signal</keyword>
<dbReference type="InterPro" id="IPR036908">
    <property type="entry name" value="RlpA-like_sf"/>
</dbReference>
<dbReference type="Pfam" id="PF03330">
    <property type="entry name" value="DPBB_1"/>
    <property type="match status" value="1"/>
</dbReference>
<keyword evidence="6" id="KW-1185">Reference proteome</keyword>
<sequence>MFIPSGLAMTVLATSWLPLFTGASVLEPRSLAYTRYTTAHSLGENYIFDTREGWQTINVTDLQYKYARSESPPHGNGTLVDSSGLEKRASKKKSSKTKSKAATKQKASSAKSKFKSLVTSKANLLGGASVTHALDSVWNSLKGIGKAEPVTITWYTGHDLQNPSCWANGNWAPTDNSFACALTLEGWTSKPQCFKFLELCKDTKTCVFVRVVDTCAGCAPGSKHVDLTKGAFTQLADINEGILQVQMRPATDPSPQWFEELWGPKH</sequence>
<dbReference type="PANTHER" id="PTHR31836">
    <property type="match status" value="1"/>
</dbReference>
<dbReference type="EMBL" id="ML213504">
    <property type="protein sequence ID" value="TFK55784.1"/>
    <property type="molecule type" value="Genomic_DNA"/>
</dbReference>
<dbReference type="PANTHER" id="PTHR31836:SF22">
    <property type="entry name" value="RLPA-LIKE PROTEIN DOUBLE-PSI BETA-BARREL DOMAIN-CONTAINING PROTEIN"/>
    <property type="match status" value="1"/>
</dbReference>
<feature type="domain" description="RlpA-like protein double-psi beta-barrel" evidence="4">
    <location>
        <begin position="190"/>
        <end position="246"/>
    </location>
</feature>
<dbReference type="Proteomes" id="UP000305948">
    <property type="component" value="Unassembled WGS sequence"/>
</dbReference>
<evidence type="ECO:0000256" key="1">
    <source>
        <dbReference type="ARBA" id="ARBA00022729"/>
    </source>
</evidence>